<reference evidence="1 2" key="1">
    <citation type="submission" date="2016-10" db="EMBL/GenBank/DDBJ databases">
        <authorList>
            <person name="de Groot N.N."/>
        </authorList>
    </citation>
    <scope>NUCLEOTIDE SEQUENCE [LARGE SCALE GENOMIC DNA]</scope>
    <source>
        <strain evidence="1 2">DSM 11978</strain>
    </source>
</reference>
<evidence type="ECO:0000313" key="1">
    <source>
        <dbReference type="EMBL" id="SEK58646.1"/>
    </source>
</evidence>
<dbReference type="STRING" id="190974.SAMN05216439_1169"/>
<dbReference type="RefSeq" id="WP_091699022.1">
    <property type="nucleotide sequence ID" value="NZ_FOAK01000003.1"/>
</dbReference>
<dbReference type="Pfam" id="PF04860">
    <property type="entry name" value="Phage_portal"/>
    <property type="match status" value="1"/>
</dbReference>
<dbReference type="AlphaFoldDB" id="A0A1H7I816"/>
<sequence>MVKIVTNTFLKDAVIKSVLNEYDVKSQELSEEDMNYGNEAIEPPFNPFQLEKLRDISGLHDICITVKCEDAIYSGKKIISKEGMEIPDELEEFLYDFQFDEECESFLNDLETYGFAGLEILREGPVFKSVNHIPSLYLRMCRDKKRVVQKIGNQKSYFKLYDPSNTQRLNKKTGIFEDDINNDTIANELLWFNGKSNESKVYGKPKYLSELDAILTDNAIIEYQQGHFKAKGIPNYVITVTGSIEEKEDYTMDDFERDLEKEFSTVTNEPGTALVMCVPSDGDAPINVNVHKIGEEKKDGSFLELADSVADRIYRIHRVPRERLGESKSSGIASNRTEMLLKNYSKSTVGNIQKRMANYINKTIIKYEFSTNDHKIEYLPCNFDEEDKVLDRGIKLLQNGAMRLGEFINRFGESFELHMDENDEYYNARFMNNQSLDSVLYGDDPVDAEGKLNSLIADLDEDLKA</sequence>
<dbReference type="InterPro" id="IPR006944">
    <property type="entry name" value="Phage/GTA_portal"/>
</dbReference>
<gene>
    <name evidence="1" type="ORF">SAMN05216439_1169</name>
</gene>
<organism evidence="1 2">
    <name type="scientific">Methanobrevibacter gottschalkii</name>
    <dbReference type="NCBI Taxonomy" id="190974"/>
    <lineage>
        <taxon>Archaea</taxon>
        <taxon>Methanobacteriati</taxon>
        <taxon>Methanobacteriota</taxon>
        <taxon>Methanomada group</taxon>
        <taxon>Methanobacteria</taxon>
        <taxon>Methanobacteriales</taxon>
        <taxon>Methanobacteriaceae</taxon>
        <taxon>Methanobrevibacter</taxon>
    </lineage>
</organism>
<evidence type="ECO:0000313" key="2">
    <source>
        <dbReference type="Proteomes" id="UP000199506"/>
    </source>
</evidence>
<dbReference type="Proteomes" id="UP000199506">
    <property type="component" value="Unassembled WGS sequence"/>
</dbReference>
<accession>A0A1H7I816</accession>
<proteinExistence type="predicted"/>
<dbReference type="EMBL" id="FOAK01000003">
    <property type="protein sequence ID" value="SEK58646.1"/>
    <property type="molecule type" value="Genomic_DNA"/>
</dbReference>
<protein>
    <submittedName>
        <fullName evidence="1">Capsid portal protein</fullName>
    </submittedName>
</protein>
<name>A0A1H7I816_9EURY</name>